<evidence type="ECO:0000313" key="4">
    <source>
        <dbReference type="Proteomes" id="UP001595900"/>
    </source>
</evidence>
<organism evidence="3 4">
    <name type="scientific">Gryllotalpicola reticulitermitis</name>
    <dbReference type="NCBI Taxonomy" id="1184153"/>
    <lineage>
        <taxon>Bacteria</taxon>
        <taxon>Bacillati</taxon>
        <taxon>Actinomycetota</taxon>
        <taxon>Actinomycetes</taxon>
        <taxon>Micrococcales</taxon>
        <taxon>Microbacteriaceae</taxon>
        <taxon>Gryllotalpicola</taxon>
    </lineage>
</organism>
<gene>
    <name evidence="3" type="ORF">ACFOYW_17640</name>
</gene>
<comment type="similarity">
    <text evidence="1">Belongs to the metallo-dependent hydrolases superfamily.</text>
</comment>
<reference evidence="4" key="1">
    <citation type="journal article" date="2019" name="Int. J. Syst. Evol. Microbiol.">
        <title>The Global Catalogue of Microorganisms (GCM) 10K type strain sequencing project: providing services to taxonomists for standard genome sequencing and annotation.</title>
        <authorList>
            <consortium name="The Broad Institute Genomics Platform"/>
            <consortium name="The Broad Institute Genome Sequencing Center for Infectious Disease"/>
            <person name="Wu L."/>
            <person name="Ma J."/>
        </authorList>
    </citation>
    <scope>NUCLEOTIDE SEQUENCE [LARGE SCALE GENOMIC DNA]</scope>
    <source>
        <strain evidence="4">CGMCC 1.10363</strain>
    </source>
</reference>
<dbReference type="PANTHER" id="PTHR43569:SF2">
    <property type="entry name" value="AMIDOHYDROLASE-RELATED DOMAIN-CONTAINING PROTEIN"/>
    <property type="match status" value="1"/>
</dbReference>
<evidence type="ECO:0000259" key="2">
    <source>
        <dbReference type="Pfam" id="PF04909"/>
    </source>
</evidence>
<dbReference type="Gene3D" id="3.20.20.140">
    <property type="entry name" value="Metal-dependent hydrolases"/>
    <property type="match status" value="1"/>
</dbReference>
<accession>A0ABV8QCF2</accession>
<dbReference type="Proteomes" id="UP001595900">
    <property type="component" value="Unassembled WGS sequence"/>
</dbReference>
<feature type="domain" description="Amidohydrolase-related" evidence="2">
    <location>
        <begin position="10"/>
        <end position="276"/>
    </location>
</feature>
<name>A0ABV8QCF2_9MICO</name>
<dbReference type="PANTHER" id="PTHR43569">
    <property type="entry name" value="AMIDOHYDROLASE"/>
    <property type="match status" value="1"/>
</dbReference>
<sequence length="279" mass="29764">MSDAPWQALIDTHVHVWDARRLGYPWLDENLQLPRTVLPPRIENGPRSVFVQADASPQDALNEVRWVESLGWRSLVAIVAYAPVHLGAAVGTHLAVLCAGHPLVRGVRRLLQEEPAGCLDAAAYAAGLRAVARTGLVFEVTARFEQLVEFAAIHATAPDATVVWDHLGNPPIYDGIDSDAGRVWLAGLRAAAAQPNAVVKLSGAAAVSDRGTDFVLAALDAFGVERAVLGSDRPLSVELGDDAYASWAATAGDGLGLNDAERTRLRSETAARVYRLATD</sequence>
<dbReference type="InterPro" id="IPR006680">
    <property type="entry name" value="Amidohydro-rel"/>
</dbReference>
<dbReference type="EMBL" id="JBHSCN010000022">
    <property type="protein sequence ID" value="MFC4245195.1"/>
    <property type="molecule type" value="Genomic_DNA"/>
</dbReference>
<keyword evidence="4" id="KW-1185">Reference proteome</keyword>
<dbReference type="Pfam" id="PF04909">
    <property type="entry name" value="Amidohydro_2"/>
    <property type="match status" value="1"/>
</dbReference>
<dbReference type="InterPro" id="IPR032466">
    <property type="entry name" value="Metal_Hydrolase"/>
</dbReference>
<evidence type="ECO:0000313" key="3">
    <source>
        <dbReference type="EMBL" id="MFC4245195.1"/>
    </source>
</evidence>
<dbReference type="InterPro" id="IPR052350">
    <property type="entry name" value="Metallo-dep_Lactonases"/>
</dbReference>
<protein>
    <submittedName>
        <fullName evidence="3">Amidohydrolase family protein</fullName>
    </submittedName>
</protein>
<proteinExistence type="inferred from homology"/>
<comment type="caution">
    <text evidence="3">The sequence shown here is derived from an EMBL/GenBank/DDBJ whole genome shotgun (WGS) entry which is preliminary data.</text>
</comment>
<evidence type="ECO:0000256" key="1">
    <source>
        <dbReference type="ARBA" id="ARBA00038310"/>
    </source>
</evidence>
<dbReference type="SUPFAM" id="SSF51556">
    <property type="entry name" value="Metallo-dependent hydrolases"/>
    <property type="match status" value="1"/>
</dbReference>
<dbReference type="RefSeq" id="WP_390232102.1">
    <property type="nucleotide sequence ID" value="NZ_JBHSCN010000022.1"/>
</dbReference>